<dbReference type="InterPro" id="IPR032284">
    <property type="entry name" value="RecQ_Zn-bd"/>
</dbReference>
<dbReference type="GeneID" id="64670823"/>
<comment type="caution">
    <text evidence="2">The sequence shown here is derived from an EMBL/GenBank/DDBJ whole genome shotgun (WGS) entry which is preliminary data.</text>
</comment>
<dbReference type="AlphaFoldDB" id="A0AAD4EIL3"/>
<dbReference type="Proteomes" id="UP001195769">
    <property type="component" value="Unassembled WGS sequence"/>
</dbReference>
<proteinExistence type="predicted"/>
<keyword evidence="3" id="KW-1185">Reference proteome</keyword>
<evidence type="ECO:0000259" key="1">
    <source>
        <dbReference type="Pfam" id="PF16124"/>
    </source>
</evidence>
<dbReference type="Gene3D" id="1.10.10.10">
    <property type="entry name" value="Winged helix-like DNA-binding domain superfamily/Winged helix DNA-binding domain"/>
    <property type="match status" value="1"/>
</dbReference>
<feature type="domain" description="ATP-dependent DNA helicase RecQ zinc-binding" evidence="1">
    <location>
        <begin position="20"/>
        <end position="80"/>
    </location>
</feature>
<accession>A0AAD4EIL3</accession>
<name>A0AAD4EIL3_9AGAM</name>
<evidence type="ECO:0000313" key="2">
    <source>
        <dbReference type="EMBL" id="KAG1906800.1"/>
    </source>
</evidence>
<sequence length="135" mass="15221">MLLQQYKILNSLLMEKEEIANIAEMMYNRMLDKEEEAIVKLRQVINFATNNKCMAQCLASYFGDEVAIPTGLCRSCSFCQTGEGITFEPGITTLPDPNKIKAILNACPERDDPRLLTAHGIWYYVSQVDSGKVVH</sequence>
<reference evidence="2" key="1">
    <citation type="journal article" date="2020" name="New Phytol.">
        <title>Comparative genomics reveals dynamic genome evolution in host specialist ectomycorrhizal fungi.</title>
        <authorList>
            <person name="Lofgren L.A."/>
            <person name="Nguyen N.H."/>
            <person name="Vilgalys R."/>
            <person name="Ruytinx J."/>
            <person name="Liao H.L."/>
            <person name="Branco S."/>
            <person name="Kuo A."/>
            <person name="LaButti K."/>
            <person name="Lipzen A."/>
            <person name="Andreopoulos W."/>
            <person name="Pangilinan J."/>
            <person name="Riley R."/>
            <person name="Hundley H."/>
            <person name="Na H."/>
            <person name="Barry K."/>
            <person name="Grigoriev I.V."/>
            <person name="Stajich J.E."/>
            <person name="Kennedy P.G."/>
        </authorList>
    </citation>
    <scope>NUCLEOTIDE SEQUENCE</scope>
    <source>
        <strain evidence="2">FC203</strain>
    </source>
</reference>
<dbReference type="Pfam" id="PF16124">
    <property type="entry name" value="RecQ_Zn_bind"/>
    <property type="match status" value="1"/>
</dbReference>
<dbReference type="RefSeq" id="XP_041232375.1">
    <property type="nucleotide sequence ID" value="XM_041376525.1"/>
</dbReference>
<gene>
    <name evidence="2" type="ORF">F5891DRAFT_975517</name>
</gene>
<organism evidence="2 3">
    <name type="scientific">Suillus fuscotomentosus</name>
    <dbReference type="NCBI Taxonomy" id="1912939"/>
    <lineage>
        <taxon>Eukaryota</taxon>
        <taxon>Fungi</taxon>
        <taxon>Dikarya</taxon>
        <taxon>Basidiomycota</taxon>
        <taxon>Agaricomycotina</taxon>
        <taxon>Agaricomycetes</taxon>
        <taxon>Agaricomycetidae</taxon>
        <taxon>Boletales</taxon>
        <taxon>Suillineae</taxon>
        <taxon>Suillaceae</taxon>
        <taxon>Suillus</taxon>
    </lineage>
</organism>
<protein>
    <recommendedName>
        <fullName evidence="1">ATP-dependent DNA helicase RecQ zinc-binding domain-containing protein</fullName>
    </recommendedName>
</protein>
<evidence type="ECO:0000313" key="3">
    <source>
        <dbReference type="Proteomes" id="UP001195769"/>
    </source>
</evidence>
<dbReference type="EMBL" id="JABBWK010000004">
    <property type="protein sequence ID" value="KAG1906800.1"/>
    <property type="molecule type" value="Genomic_DNA"/>
</dbReference>
<dbReference type="InterPro" id="IPR036388">
    <property type="entry name" value="WH-like_DNA-bd_sf"/>
</dbReference>